<dbReference type="Proteomes" id="UP001283361">
    <property type="component" value="Unassembled WGS sequence"/>
</dbReference>
<dbReference type="EMBL" id="JAWDGP010007407">
    <property type="protein sequence ID" value="KAK3720277.1"/>
    <property type="molecule type" value="Genomic_DNA"/>
</dbReference>
<dbReference type="GO" id="GO:0003676">
    <property type="term" value="F:nucleic acid binding"/>
    <property type="evidence" value="ECO:0007669"/>
    <property type="project" value="InterPro"/>
</dbReference>
<keyword evidence="1" id="KW-0863">Zinc-finger</keyword>
<evidence type="ECO:0000313" key="4">
    <source>
        <dbReference type="EMBL" id="KAK3720277.1"/>
    </source>
</evidence>
<dbReference type="Pfam" id="PF02023">
    <property type="entry name" value="SCAN"/>
    <property type="match status" value="1"/>
</dbReference>
<evidence type="ECO:0000313" key="5">
    <source>
        <dbReference type="Proteomes" id="UP001283361"/>
    </source>
</evidence>
<evidence type="ECO:0000259" key="3">
    <source>
        <dbReference type="PROSITE" id="PS50804"/>
    </source>
</evidence>
<evidence type="ECO:0000259" key="2">
    <source>
        <dbReference type="PROSITE" id="PS50158"/>
    </source>
</evidence>
<dbReference type="SUPFAM" id="SSF47353">
    <property type="entry name" value="Retrovirus capsid dimerization domain-like"/>
    <property type="match status" value="1"/>
</dbReference>
<dbReference type="SMART" id="SM00343">
    <property type="entry name" value="ZnF_C2HC"/>
    <property type="match status" value="2"/>
</dbReference>
<dbReference type="PANTHER" id="PTHR46888:SF1">
    <property type="entry name" value="RIBONUCLEASE H"/>
    <property type="match status" value="1"/>
</dbReference>
<dbReference type="InterPro" id="IPR003309">
    <property type="entry name" value="SCAN_dom"/>
</dbReference>
<comment type="caution">
    <text evidence="4">The sequence shown here is derived from an EMBL/GenBank/DDBJ whole genome shotgun (WGS) entry which is preliminary data.</text>
</comment>
<accession>A0AAE0XXQ3</accession>
<dbReference type="SUPFAM" id="SSF57756">
    <property type="entry name" value="Retrovirus zinc finger-like domains"/>
    <property type="match status" value="1"/>
</dbReference>
<dbReference type="Gene3D" id="4.10.60.10">
    <property type="entry name" value="Zinc finger, CCHC-type"/>
    <property type="match status" value="1"/>
</dbReference>
<dbReference type="PANTHER" id="PTHR46888">
    <property type="entry name" value="ZINC KNUCKLE DOMAINCONTAINING PROTEIN-RELATED"/>
    <property type="match status" value="1"/>
</dbReference>
<dbReference type="AlphaFoldDB" id="A0AAE0XXQ3"/>
<protein>
    <recommendedName>
        <fullName evidence="6">CCHC-type domain-containing protein</fullName>
    </recommendedName>
</protein>
<dbReference type="InterPro" id="IPR001878">
    <property type="entry name" value="Znf_CCHC"/>
</dbReference>
<keyword evidence="1" id="KW-0862">Zinc</keyword>
<evidence type="ECO:0008006" key="6">
    <source>
        <dbReference type="Google" id="ProtNLM"/>
    </source>
</evidence>
<name>A0AAE0XXQ3_9GAST</name>
<evidence type="ECO:0000256" key="1">
    <source>
        <dbReference type="PROSITE-ProRule" id="PRU00047"/>
    </source>
</evidence>
<reference evidence="4" key="1">
    <citation type="journal article" date="2023" name="G3 (Bethesda)">
        <title>A reference genome for the long-term kleptoplast-retaining sea slug Elysia crispata morphotype clarki.</title>
        <authorList>
            <person name="Eastman K.E."/>
            <person name="Pendleton A.L."/>
            <person name="Shaikh M.A."/>
            <person name="Suttiyut T."/>
            <person name="Ogas R."/>
            <person name="Tomko P."/>
            <person name="Gavelis G."/>
            <person name="Widhalm J.R."/>
            <person name="Wisecaver J.H."/>
        </authorList>
    </citation>
    <scope>NUCLEOTIDE SEQUENCE</scope>
    <source>
        <strain evidence="4">ECLA1</strain>
    </source>
</reference>
<dbReference type="InterPro" id="IPR036875">
    <property type="entry name" value="Znf_CCHC_sf"/>
</dbReference>
<feature type="domain" description="CCHC-type" evidence="2">
    <location>
        <begin position="182"/>
        <end position="197"/>
    </location>
</feature>
<dbReference type="GO" id="GO:0008270">
    <property type="term" value="F:zinc ion binding"/>
    <property type="evidence" value="ECO:0007669"/>
    <property type="project" value="UniProtKB-KW"/>
</dbReference>
<dbReference type="InterPro" id="IPR038269">
    <property type="entry name" value="SCAN_sf"/>
</dbReference>
<dbReference type="Gene3D" id="1.10.4020.10">
    <property type="entry name" value="DNA breaking-rejoining enzymes"/>
    <property type="match status" value="1"/>
</dbReference>
<dbReference type="PROSITE" id="PS50158">
    <property type="entry name" value="ZF_CCHC"/>
    <property type="match status" value="1"/>
</dbReference>
<keyword evidence="5" id="KW-1185">Reference proteome</keyword>
<dbReference type="PROSITE" id="PS50804">
    <property type="entry name" value="SCAN_BOX"/>
    <property type="match status" value="1"/>
</dbReference>
<organism evidence="4 5">
    <name type="scientific">Elysia crispata</name>
    <name type="common">lettuce slug</name>
    <dbReference type="NCBI Taxonomy" id="231223"/>
    <lineage>
        <taxon>Eukaryota</taxon>
        <taxon>Metazoa</taxon>
        <taxon>Spiralia</taxon>
        <taxon>Lophotrochozoa</taxon>
        <taxon>Mollusca</taxon>
        <taxon>Gastropoda</taxon>
        <taxon>Heterobranchia</taxon>
        <taxon>Euthyneura</taxon>
        <taxon>Panpulmonata</taxon>
        <taxon>Sacoglossa</taxon>
        <taxon>Placobranchoidea</taxon>
        <taxon>Plakobranchidae</taxon>
        <taxon>Elysia</taxon>
    </lineage>
</organism>
<feature type="domain" description="SCAN box" evidence="3">
    <location>
        <begin position="46"/>
        <end position="120"/>
    </location>
</feature>
<sequence length="381" mass="42946">MEEMRTQLELAKIQAQASQQKIEATDYDRVKEVLQKRYNLTEDGSRQRFRTCSPEEGENPSMYIVRLKTYLERWMKLAEAPQTYEALRDLFVKEQFLDSNPADLSTYLRERRLADLEKVARSAELFLTARKRQLRDRARQGANNGQNKPPIFKKEKLICHICRKPGHTTQNCRNKMAQGRGCYHCAELTHMRKDCPKLRMNNSQVTPSKRAGSAAMRVMETQGSASGDDAGKSQELNLPIVKGLVGDQTVDVLRDTGCEGVVVRRGLVDDDQLTGKCCLIVRIDNTVLLAEKARIQVKTPYLSGEVESLCMSEAICDLVGNVQGVRTPDDPDMTAMVGAVTTRAQAHRSGSGRSDSSKMMKPSRGWARLMCLKIAREEHHL</sequence>
<keyword evidence="1" id="KW-0479">Metal-binding</keyword>
<gene>
    <name evidence="4" type="ORF">RRG08_007898</name>
</gene>
<proteinExistence type="predicted"/>